<sequence>MTSSSSSFYGPSTAASPTDASGDLGGDGHSVCDTVVLICLACASCLIVLTVAVCFRRAFSDGYAAVGARRSGGAAAASGCAGRRCGLAPSALAALPRLAYRRGVAGGWAQCAICLAVVRDGETVRLLPACGHLFHVSCIDAWLHSHATCPLCRRDVGEAAAAAEKV</sequence>
<keyword evidence="5" id="KW-0862">Zinc</keyword>
<evidence type="ECO:0000259" key="10">
    <source>
        <dbReference type="PROSITE" id="PS50089"/>
    </source>
</evidence>
<keyword evidence="4 7" id="KW-0863">Zinc-finger</keyword>
<evidence type="ECO:0000256" key="8">
    <source>
        <dbReference type="SAM" id="MobiDB-lite"/>
    </source>
</evidence>
<evidence type="ECO:0000256" key="5">
    <source>
        <dbReference type="ARBA" id="ARBA00022833"/>
    </source>
</evidence>
<evidence type="ECO:0000256" key="3">
    <source>
        <dbReference type="ARBA" id="ARBA00022723"/>
    </source>
</evidence>
<dbReference type="Gene3D" id="3.30.40.10">
    <property type="entry name" value="Zinc/RING finger domain, C3HC4 (zinc finger)"/>
    <property type="match status" value="1"/>
</dbReference>
<dbReference type="InterPro" id="IPR013083">
    <property type="entry name" value="Znf_RING/FYVE/PHD"/>
</dbReference>
<reference evidence="11" key="1">
    <citation type="journal article" date="2018" name="DNA Res.">
        <title>Multiple hybrid de novo genome assembly of finger millet, an orphan allotetraploid crop.</title>
        <authorList>
            <person name="Hatakeyama M."/>
            <person name="Aluri S."/>
            <person name="Balachadran M.T."/>
            <person name="Sivarajan S.R."/>
            <person name="Patrignani A."/>
            <person name="Gruter S."/>
            <person name="Poveda L."/>
            <person name="Shimizu-Inatsugi R."/>
            <person name="Baeten J."/>
            <person name="Francoijs K.J."/>
            <person name="Nataraja K.N."/>
            <person name="Reddy Y.A.N."/>
            <person name="Phadnis S."/>
            <person name="Ravikumar R.L."/>
            <person name="Schlapbach R."/>
            <person name="Sreeman S.M."/>
            <person name="Shimizu K.K."/>
        </authorList>
    </citation>
    <scope>NUCLEOTIDE SEQUENCE</scope>
</reference>
<dbReference type="PROSITE" id="PS50089">
    <property type="entry name" value="ZF_RING_2"/>
    <property type="match status" value="1"/>
</dbReference>
<comment type="similarity">
    <text evidence="6">Belongs to the RING-type zinc finger family. ATL subfamily.</text>
</comment>
<keyword evidence="3" id="KW-0479">Metal-binding</keyword>
<accession>A0AAV5BWN1</accession>
<keyword evidence="9" id="KW-0472">Membrane</keyword>
<dbReference type="EMBL" id="BQKI01000003">
    <property type="protein sequence ID" value="GJM90750.1"/>
    <property type="molecule type" value="Genomic_DNA"/>
</dbReference>
<evidence type="ECO:0000256" key="9">
    <source>
        <dbReference type="SAM" id="Phobius"/>
    </source>
</evidence>
<feature type="region of interest" description="Disordered" evidence="8">
    <location>
        <begin position="1"/>
        <end position="21"/>
    </location>
</feature>
<dbReference type="Proteomes" id="UP001054889">
    <property type="component" value="Unassembled WGS sequence"/>
</dbReference>
<evidence type="ECO:0000256" key="1">
    <source>
        <dbReference type="ARBA" id="ARBA00000900"/>
    </source>
</evidence>
<gene>
    <name evidence="11" type="primary">ga07059</name>
    <name evidence="11" type="ORF">PR202_ga07059</name>
</gene>
<reference evidence="11" key="2">
    <citation type="submission" date="2021-12" db="EMBL/GenBank/DDBJ databases">
        <title>Resequencing data analysis of finger millet.</title>
        <authorList>
            <person name="Hatakeyama M."/>
            <person name="Aluri S."/>
            <person name="Balachadran M.T."/>
            <person name="Sivarajan S.R."/>
            <person name="Poveda L."/>
            <person name="Shimizu-Inatsugi R."/>
            <person name="Schlapbach R."/>
            <person name="Sreeman S.M."/>
            <person name="Shimizu K.K."/>
        </authorList>
    </citation>
    <scope>NUCLEOTIDE SEQUENCE</scope>
</reference>
<evidence type="ECO:0000313" key="12">
    <source>
        <dbReference type="Proteomes" id="UP001054889"/>
    </source>
</evidence>
<dbReference type="InterPro" id="IPR001841">
    <property type="entry name" value="Znf_RING"/>
</dbReference>
<evidence type="ECO:0000256" key="7">
    <source>
        <dbReference type="PROSITE-ProRule" id="PRU00175"/>
    </source>
</evidence>
<dbReference type="AlphaFoldDB" id="A0AAV5BWN1"/>
<organism evidence="11 12">
    <name type="scientific">Eleusine coracana subsp. coracana</name>
    <dbReference type="NCBI Taxonomy" id="191504"/>
    <lineage>
        <taxon>Eukaryota</taxon>
        <taxon>Viridiplantae</taxon>
        <taxon>Streptophyta</taxon>
        <taxon>Embryophyta</taxon>
        <taxon>Tracheophyta</taxon>
        <taxon>Spermatophyta</taxon>
        <taxon>Magnoliopsida</taxon>
        <taxon>Liliopsida</taxon>
        <taxon>Poales</taxon>
        <taxon>Poaceae</taxon>
        <taxon>PACMAD clade</taxon>
        <taxon>Chloridoideae</taxon>
        <taxon>Cynodonteae</taxon>
        <taxon>Eleusininae</taxon>
        <taxon>Eleusine</taxon>
    </lineage>
</organism>
<comment type="catalytic activity">
    <reaction evidence="1">
        <text>S-ubiquitinyl-[E2 ubiquitin-conjugating enzyme]-L-cysteine + [acceptor protein]-L-lysine = [E2 ubiquitin-conjugating enzyme]-L-cysteine + N(6)-ubiquitinyl-[acceptor protein]-L-lysine.</text>
        <dbReference type="EC" id="2.3.2.27"/>
    </reaction>
</comment>
<evidence type="ECO:0000256" key="4">
    <source>
        <dbReference type="ARBA" id="ARBA00022771"/>
    </source>
</evidence>
<proteinExistence type="inferred from homology"/>
<keyword evidence="9" id="KW-0812">Transmembrane</keyword>
<dbReference type="SMART" id="SM00184">
    <property type="entry name" value="RING"/>
    <property type="match status" value="1"/>
</dbReference>
<evidence type="ECO:0000256" key="2">
    <source>
        <dbReference type="ARBA" id="ARBA00012483"/>
    </source>
</evidence>
<dbReference type="SUPFAM" id="SSF57850">
    <property type="entry name" value="RING/U-box"/>
    <property type="match status" value="1"/>
</dbReference>
<evidence type="ECO:0000313" key="11">
    <source>
        <dbReference type="EMBL" id="GJM90750.1"/>
    </source>
</evidence>
<feature type="transmembrane region" description="Helical" evidence="9">
    <location>
        <begin position="34"/>
        <end position="55"/>
    </location>
</feature>
<dbReference type="GO" id="GO:0061630">
    <property type="term" value="F:ubiquitin protein ligase activity"/>
    <property type="evidence" value="ECO:0007669"/>
    <property type="project" value="UniProtKB-EC"/>
</dbReference>
<keyword evidence="9" id="KW-1133">Transmembrane helix</keyword>
<dbReference type="EC" id="2.3.2.27" evidence="2"/>
<dbReference type="InterPro" id="IPR053238">
    <property type="entry name" value="RING-H2_zinc_finger"/>
</dbReference>
<feature type="domain" description="RING-type" evidence="10">
    <location>
        <begin position="111"/>
        <end position="153"/>
    </location>
</feature>
<dbReference type="FunFam" id="3.30.40.10:FF:000785">
    <property type="entry name" value="RING-H2 finger protein ATL5H"/>
    <property type="match status" value="1"/>
</dbReference>
<keyword evidence="12" id="KW-1185">Reference proteome</keyword>
<dbReference type="PANTHER" id="PTHR14155:SF527">
    <property type="entry name" value="E3 UBIQUITIN-PROTEIN LIGASE ATL41"/>
    <property type="match status" value="1"/>
</dbReference>
<dbReference type="Pfam" id="PF13639">
    <property type="entry name" value="zf-RING_2"/>
    <property type="match status" value="1"/>
</dbReference>
<dbReference type="PANTHER" id="PTHR14155">
    <property type="entry name" value="RING FINGER DOMAIN-CONTAINING"/>
    <property type="match status" value="1"/>
</dbReference>
<feature type="compositionally biased region" description="Polar residues" evidence="8">
    <location>
        <begin position="8"/>
        <end position="19"/>
    </location>
</feature>
<dbReference type="GO" id="GO:0008270">
    <property type="term" value="F:zinc ion binding"/>
    <property type="evidence" value="ECO:0007669"/>
    <property type="project" value="UniProtKB-KW"/>
</dbReference>
<protein>
    <recommendedName>
        <fullName evidence="2">RING-type E3 ubiquitin transferase</fullName>
        <ecNumber evidence="2">2.3.2.27</ecNumber>
    </recommendedName>
</protein>
<evidence type="ECO:0000256" key="6">
    <source>
        <dbReference type="ARBA" id="ARBA00024209"/>
    </source>
</evidence>
<comment type="caution">
    <text evidence="11">The sequence shown here is derived from an EMBL/GenBank/DDBJ whole genome shotgun (WGS) entry which is preliminary data.</text>
</comment>
<name>A0AAV5BWN1_ELECO</name>